<protein>
    <submittedName>
        <fullName evidence="1">Uncharacterized protein</fullName>
    </submittedName>
</protein>
<dbReference type="Proteomes" id="UP000198282">
    <property type="component" value="Unassembled WGS sequence"/>
</dbReference>
<proteinExistence type="predicted"/>
<dbReference type="AlphaFoldDB" id="A0A239P5L1"/>
<dbReference type="EMBL" id="FZOD01000086">
    <property type="protein sequence ID" value="SNT61954.1"/>
    <property type="molecule type" value="Genomic_DNA"/>
</dbReference>
<accession>A0A239P5L1</accession>
<gene>
    <name evidence="1" type="ORF">SAMN05216276_108628</name>
</gene>
<keyword evidence="2" id="KW-1185">Reference proteome</keyword>
<reference evidence="1 2" key="1">
    <citation type="submission" date="2017-06" db="EMBL/GenBank/DDBJ databases">
        <authorList>
            <person name="Kim H.J."/>
            <person name="Triplett B.A."/>
        </authorList>
    </citation>
    <scope>NUCLEOTIDE SEQUENCE [LARGE SCALE GENOMIC DNA]</scope>
    <source>
        <strain evidence="1 2">CGMCC 4.2132</strain>
    </source>
</reference>
<dbReference type="RefSeq" id="WP_179282555.1">
    <property type="nucleotide sequence ID" value="NZ_FZOD01000086.1"/>
</dbReference>
<organism evidence="1 2">
    <name type="scientific">Streptosporangium subroseum</name>
    <dbReference type="NCBI Taxonomy" id="106412"/>
    <lineage>
        <taxon>Bacteria</taxon>
        <taxon>Bacillati</taxon>
        <taxon>Actinomycetota</taxon>
        <taxon>Actinomycetes</taxon>
        <taxon>Streptosporangiales</taxon>
        <taxon>Streptosporangiaceae</taxon>
        <taxon>Streptosporangium</taxon>
    </lineage>
</organism>
<sequence>MQRSFADIVGSQLEGVVFVATDELRGDLEARYGSGRVDIEGVCQPAT</sequence>
<evidence type="ECO:0000313" key="2">
    <source>
        <dbReference type="Proteomes" id="UP000198282"/>
    </source>
</evidence>
<name>A0A239P5L1_9ACTN</name>
<evidence type="ECO:0000313" key="1">
    <source>
        <dbReference type="EMBL" id="SNT61954.1"/>
    </source>
</evidence>